<dbReference type="GO" id="GO:0008237">
    <property type="term" value="F:metallopeptidase activity"/>
    <property type="evidence" value="ECO:0007669"/>
    <property type="project" value="InterPro"/>
</dbReference>
<dbReference type="Proteomes" id="UP001186944">
    <property type="component" value="Unassembled WGS sequence"/>
</dbReference>
<comment type="caution">
    <text evidence="1">The sequence shown here is derived from an EMBL/GenBank/DDBJ whole genome shotgun (WGS) entry which is preliminary data.</text>
</comment>
<dbReference type="Gene3D" id="3.40.390.10">
    <property type="entry name" value="Collagenase (Catalytic Domain)"/>
    <property type="match status" value="1"/>
</dbReference>
<evidence type="ECO:0000313" key="2">
    <source>
        <dbReference type="Proteomes" id="UP001186944"/>
    </source>
</evidence>
<dbReference type="AlphaFoldDB" id="A0AA89CAL5"/>
<keyword evidence="2" id="KW-1185">Reference proteome</keyword>
<feature type="non-terminal residue" evidence="1">
    <location>
        <position position="1"/>
    </location>
</feature>
<gene>
    <name evidence="1" type="ORF">FSP39_005825</name>
</gene>
<dbReference type="EMBL" id="VSWD01000001">
    <property type="protein sequence ID" value="KAK3108338.1"/>
    <property type="molecule type" value="Genomic_DNA"/>
</dbReference>
<accession>A0AA89CAL5</accession>
<evidence type="ECO:0000313" key="1">
    <source>
        <dbReference type="EMBL" id="KAK3108338.1"/>
    </source>
</evidence>
<sequence>ITTHHVNFTHLKRAGFKTRYVDHSGYIHTYAISQPTVKVEATLHVSDTALMKAATIVALMLKNSPNDVFLGLSKSHGVGIFSKSDGPTVYPEFAQNADTPQCRGICTGSCRHTCTGDGRKYSELAGIANSRAVVLDDNLLCNSHDPYGHKENILVHEFGHVVKFYMPSHYQQRINYVYNYAKTHSVWYSTYAMSNADEYWAEATSSFFMTITRPRTTGPAGGMNLYAAFFHFFALALA</sequence>
<organism evidence="1 2">
    <name type="scientific">Pinctada imbricata</name>
    <name type="common">Atlantic pearl-oyster</name>
    <name type="synonym">Pinctada martensii</name>
    <dbReference type="NCBI Taxonomy" id="66713"/>
    <lineage>
        <taxon>Eukaryota</taxon>
        <taxon>Metazoa</taxon>
        <taxon>Spiralia</taxon>
        <taxon>Lophotrochozoa</taxon>
        <taxon>Mollusca</taxon>
        <taxon>Bivalvia</taxon>
        <taxon>Autobranchia</taxon>
        <taxon>Pteriomorphia</taxon>
        <taxon>Pterioida</taxon>
        <taxon>Pterioidea</taxon>
        <taxon>Pteriidae</taxon>
        <taxon>Pinctada</taxon>
    </lineage>
</organism>
<reference evidence="1" key="1">
    <citation type="submission" date="2019-08" db="EMBL/GenBank/DDBJ databases">
        <title>The improved chromosome-level genome for the pearl oyster Pinctada fucata martensii using PacBio sequencing and Hi-C.</title>
        <authorList>
            <person name="Zheng Z."/>
        </authorList>
    </citation>
    <scope>NUCLEOTIDE SEQUENCE</scope>
    <source>
        <strain evidence="1">ZZ-2019</strain>
        <tissue evidence="1">Adductor muscle</tissue>
    </source>
</reference>
<dbReference type="InterPro" id="IPR024079">
    <property type="entry name" value="MetalloPept_cat_dom_sf"/>
</dbReference>
<proteinExistence type="predicted"/>
<protein>
    <submittedName>
        <fullName evidence="1">Uncharacterized protein</fullName>
    </submittedName>
</protein>
<name>A0AA89CAL5_PINIB</name>
<dbReference type="SUPFAM" id="SSF55486">
    <property type="entry name" value="Metalloproteases ('zincins'), catalytic domain"/>
    <property type="match status" value="1"/>
</dbReference>